<evidence type="ECO:0000256" key="1">
    <source>
        <dbReference type="SAM" id="MobiDB-lite"/>
    </source>
</evidence>
<evidence type="ECO:0000313" key="2">
    <source>
        <dbReference type="EMBL" id="JAG60893.1"/>
    </source>
</evidence>
<organism evidence="2">
    <name type="scientific">Lygus hesperus</name>
    <name type="common">Western plant bug</name>
    <dbReference type="NCBI Taxonomy" id="30085"/>
    <lineage>
        <taxon>Eukaryota</taxon>
        <taxon>Metazoa</taxon>
        <taxon>Ecdysozoa</taxon>
        <taxon>Arthropoda</taxon>
        <taxon>Hexapoda</taxon>
        <taxon>Insecta</taxon>
        <taxon>Pterygota</taxon>
        <taxon>Neoptera</taxon>
        <taxon>Paraneoptera</taxon>
        <taxon>Hemiptera</taxon>
        <taxon>Heteroptera</taxon>
        <taxon>Panheteroptera</taxon>
        <taxon>Cimicomorpha</taxon>
        <taxon>Miridae</taxon>
        <taxon>Mirini</taxon>
        <taxon>Lygus</taxon>
    </lineage>
</organism>
<sequence length="119" mass="14055">MRTRASDVVTRVEEVVGRIDERPERQRDFEVLWRQGDARHGVESRQRRTFGRPDVEGVEEARDELEELHSGEHVSQAHPPSCRRDEEEQHLVSWTSIESKKENWEKNGFIQAAYEVIFK</sequence>
<feature type="non-terminal residue" evidence="2">
    <location>
        <position position="119"/>
    </location>
</feature>
<name>A0A0K8T5T4_LYGHE</name>
<dbReference type="EMBL" id="GBRD01004928">
    <property type="protein sequence ID" value="JAG60893.1"/>
    <property type="molecule type" value="Transcribed_RNA"/>
</dbReference>
<dbReference type="AlphaFoldDB" id="A0A0K8T5T4"/>
<proteinExistence type="predicted"/>
<accession>A0A0K8T5T4</accession>
<reference evidence="2" key="1">
    <citation type="submission" date="2014-09" db="EMBL/GenBank/DDBJ databases">
        <authorList>
            <person name="Magalhaes I.L.F."/>
            <person name="Oliveira U."/>
            <person name="Santos F.R."/>
            <person name="Vidigal T.H.D.A."/>
            <person name="Brescovit A.D."/>
            <person name="Santos A.J."/>
        </authorList>
    </citation>
    <scope>NUCLEOTIDE SEQUENCE</scope>
</reference>
<protein>
    <submittedName>
        <fullName evidence="2">Uncharacterized protein</fullName>
    </submittedName>
</protein>
<feature type="compositionally biased region" description="Acidic residues" evidence="1">
    <location>
        <begin position="56"/>
        <end position="66"/>
    </location>
</feature>
<feature type="region of interest" description="Disordered" evidence="1">
    <location>
        <begin position="56"/>
        <end position="87"/>
    </location>
</feature>